<dbReference type="AlphaFoldDB" id="A0A5R8KFI5"/>
<dbReference type="PANTHER" id="PTHR19328">
    <property type="entry name" value="HEDGEHOG-INTERACTING PROTEIN"/>
    <property type="match status" value="1"/>
</dbReference>
<feature type="domain" description="Glucose/Sorbosone dehydrogenase" evidence="2">
    <location>
        <begin position="38"/>
        <end position="356"/>
    </location>
</feature>
<dbReference type="Pfam" id="PF07995">
    <property type="entry name" value="GSDH"/>
    <property type="match status" value="1"/>
</dbReference>
<reference evidence="3 4" key="1">
    <citation type="submission" date="2019-05" db="EMBL/GenBank/DDBJ databases">
        <title>Verrucobacter flavum gen. nov., sp. nov. a new member of the family Verrucomicrobiaceae.</title>
        <authorList>
            <person name="Szuroczki S."/>
            <person name="Abbaszade G."/>
            <person name="Szabo A."/>
            <person name="Felfoldi T."/>
            <person name="Schumann P."/>
            <person name="Boka K."/>
            <person name="Keki Z."/>
            <person name="Toumi M."/>
            <person name="Toth E."/>
        </authorList>
    </citation>
    <scope>NUCLEOTIDE SEQUENCE [LARGE SCALE GENOMIC DNA]</scope>
    <source>
        <strain evidence="3 4">MG-N-17</strain>
    </source>
</reference>
<dbReference type="InterPro" id="IPR011042">
    <property type="entry name" value="6-blade_b-propeller_TolB-like"/>
</dbReference>
<dbReference type="Gene3D" id="2.120.10.30">
    <property type="entry name" value="TolB, C-terminal domain"/>
    <property type="match status" value="1"/>
</dbReference>
<proteinExistence type="predicted"/>
<gene>
    <name evidence="3" type="ORF">FEM03_11530</name>
</gene>
<evidence type="ECO:0000259" key="2">
    <source>
        <dbReference type="Pfam" id="PF07995"/>
    </source>
</evidence>
<evidence type="ECO:0000256" key="1">
    <source>
        <dbReference type="SAM" id="SignalP"/>
    </source>
</evidence>
<dbReference type="EMBL" id="VAUV01000008">
    <property type="protein sequence ID" value="TLD70359.1"/>
    <property type="molecule type" value="Genomic_DNA"/>
</dbReference>
<dbReference type="OrthoDB" id="9770043at2"/>
<dbReference type="InterPro" id="IPR012938">
    <property type="entry name" value="Glc/Sorbosone_DH"/>
</dbReference>
<dbReference type="InterPro" id="IPR011041">
    <property type="entry name" value="Quinoprot_gluc/sorb_DH_b-prop"/>
</dbReference>
<feature type="signal peptide" evidence="1">
    <location>
        <begin position="1"/>
        <end position="24"/>
    </location>
</feature>
<comment type="caution">
    <text evidence="3">The sequence shown here is derived from an EMBL/GenBank/DDBJ whole genome shotgun (WGS) entry which is preliminary data.</text>
</comment>
<evidence type="ECO:0000313" key="4">
    <source>
        <dbReference type="Proteomes" id="UP000306196"/>
    </source>
</evidence>
<protein>
    <submittedName>
        <fullName evidence="3">PQQ-dependent sugar dehydrogenase</fullName>
    </submittedName>
</protein>
<keyword evidence="4" id="KW-1185">Reference proteome</keyword>
<feature type="chain" id="PRO_5024460473" evidence="1">
    <location>
        <begin position="25"/>
        <end position="395"/>
    </location>
</feature>
<dbReference type="SUPFAM" id="SSF50952">
    <property type="entry name" value="Soluble quinoprotein glucose dehydrogenase"/>
    <property type="match status" value="1"/>
</dbReference>
<keyword evidence="1" id="KW-0732">Signal</keyword>
<dbReference type="PANTHER" id="PTHR19328:SF75">
    <property type="entry name" value="ALDOSE SUGAR DEHYDROGENASE YLII"/>
    <property type="match status" value="1"/>
</dbReference>
<organism evidence="3 4">
    <name type="scientific">Phragmitibacter flavus</name>
    <dbReference type="NCBI Taxonomy" id="2576071"/>
    <lineage>
        <taxon>Bacteria</taxon>
        <taxon>Pseudomonadati</taxon>
        <taxon>Verrucomicrobiota</taxon>
        <taxon>Verrucomicrobiia</taxon>
        <taxon>Verrucomicrobiales</taxon>
        <taxon>Verrucomicrobiaceae</taxon>
        <taxon>Phragmitibacter</taxon>
    </lineage>
</organism>
<dbReference type="RefSeq" id="WP_138086415.1">
    <property type="nucleotide sequence ID" value="NZ_VAUV01000008.1"/>
</dbReference>
<evidence type="ECO:0000313" key="3">
    <source>
        <dbReference type="EMBL" id="TLD70359.1"/>
    </source>
</evidence>
<sequence>MKYDVLCSVVLAVGLMASPSLVEAQSYKVEPAFPNLVLERPVSLVVAPDGSGRQFLVQQRGKILILPKDEAGSEAKVFLDFTDRKMEAKDGLFEEGLLGLAFHPKFKENGKFYVYYSQQDLKRSVISELQVSKEDADKVDASSERILMEIPQPFWNHNSGNLTFGPDGYLYIGSGDGGKRDDITRAAQNAFSLLGKVLRIDVNGKQGSRQYAIPKDNPYAGQVGAREEVFALGIRNPWGMSFDEAGNLWVADVGQDIWEEINIVEKGGNYGWSFREGARPFALRTDAPPQGAQFIDPIHEYSHAEGISITGGFVYRGKKLSKLVGSYVYGDWGSGRIWALKYDVAAKKKVGNEKLFESELDAKGKGRVQPTAFCEDVNGELLILDWNGKLFRLVE</sequence>
<accession>A0A5R8KFI5</accession>
<dbReference type="Proteomes" id="UP000306196">
    <property type="component" value="Unassembled WGS sequence"/>
</dbReference>
<name>A0A5R8KFI5_9BACT</name>